<reference evidence="1" key="1">
    <citation type="journal article" date="2015" name="Nature">
        <title>Complex archaea that bridge the gap between prokaryotes and eukaryotes.</title>
        <authorList>
            <person name="Spang A."/>
            <person name="Saw J.H."/>
            <person name="Jorgensen S.L."/>
            <person name="Zaremba-Niedzwiedzka K."/>
            <person name="Martijn J."/>
            <person name="Lind A.E."/>
            <person name="van Eijk R."/>
            <person name="Schleper C."/>
            <person name="Guy L."/>
            <person name="Ettema T.J."/>
        </authorList>
    </citation>
    <scope>NUCLEOTIDE SEQUENCE</scope>
</reference>
<accession>A0A0F8YHI5</accession>
<organism evidence="1">
    <name type="scientific">marine sediment metagenome</name>
    <dbReference type="NCBI Taxonomy" id="412755"/>
    <lineage>
        <taxon>unclassified sequences</taxon>
        <taxon>metagenomes</taxon>
        <taxon>ecological metagenomes</taxon>
    </lineage>
</organism>
<name>A0A0F8YHI5_9ZZZZ</name>
<feature type="non-terminal residue" evidence="1">
    <location>
        <position position="1"/>
    </location>
</feature>
<proteinExistence type="predicted"/>
<protein>
    <submittedName>
        <fullName evidence="1">Uncharacterized protein</fullName>
    </submittedName>
</protein>
<gene>
    <name evidence="1" type="ORF">LCGC14_2896270</name>
</gene>
<comment type="caution">
    <text evidence="1">The sequence shown here is derived from an EMBL/GenBank/DDBJ whole genome shotgun (WGS) entry which is preliminary data.</text>
</comment>
<evidence type="ECO:0000313" key="1">
    <source>
        <dbReference type="EMBL" id="KKK73195.1"/>
    </source>
</evidence>
<dbReference type="EMBL" id="LAZR01056897">
    <property type="protein sequence ID" value="KKK73195.1"/>
    <property type="molecule type" value="Genomic_DNA"/>
</dbReference>
<dbReference type="AlphaFoldDB" id="A0A0F8YHI5"/>
<sequence>LCRTRTVSNVCKSLVERGFDIALNGKKRDTPPRAKLLEGEQEAKIIALRLGKPPEGYNNWSLRLIAEKTVNLAGLRPGLCTAGVSPALLFTLPIMPPRRRRYDSTAAAQFREFL</sequence>